<keyword evidence="3" id="KW-1185">Reference proteome</keyword>
<accession>A0A1M5U4D6</accession>
<organism evidence="2 3">
    <name type="scientific">Wenyingzhuangia marina</name>
    <dbReference type="NCBI Taxonomy" id="1195760"/>
    <lineage>
        <taxon>Bacteria</taxon>
        <taxon>Pseudomonadati</taxon>
        <taxon>Bacteroidota</taxon>
        <taxon>Flavobacteriia</taxon>
        <taxon>Flavobacteriales</taxon>
        <taxon>Flavobacteriaceae</taxon>
        <taxon>Wenyingzhuangia</taxon>
    </lineage>
</organism>
<dbReference type="AlphaFoldDB" id="A0A1M5U4D6"/>
<gene>
    <name evidence="2" type="ORF">SAMN05444281_1026</name>
</gene>
<proteinExistence type="predicted"/>
<reference evidence="3" key="1">
    <citation type="submission" date="2016-11" db="EMBL/GenBank/DDBJ databases">
        <authorList>
            <person name="Varghese N."/>
            <person name="Submissions S."/>
        </authorList>
    </citation>
    <scope>NUCLEOTIDE SEQUENCE [LARGE SCALE GENOMIC DNA]</scope>
    <source>
        <strain evidence="3">DSM 100572</strain>
    </source>
</reference>
<sequence length="177" mass="20633">MTACDSKKSNSTEKNVAESEKGTAELNIQKAELNELEKEEKLRERINTQYLAELSKCSQNISAVTNFNGKKEFWRICKNDSGKRIIQIDSHEETALYTEVYFEENGELIYAEESIKYMPINHFVLQPWTCQFYTEKGKLVSLMSLGHGKTEDDEWNPEIIFEMYKNRISELKKIAKE</sequence>
<protein>
    <submittedName>
        <fullName evidence="2">Uncharacterized protein</fullName>
    </submittedName>
</protein>
<dbReference type="STRING" id="1195760.SAMN05444281_1026"/>
<dbReference type="Proteomes" id="UP000184109">
    <property type="component" value="Unassembled WGS sequence"/>
</dbReference>
<name>A0A1M5U4D6_9FLAO</name>
<evidence type="ECO:0000313" key="2">
    <source>
        <dbReference type="EMBL" id="SHH57824.1"/>
    </source>
</evidence>
<dbReference type="EMBL" id="FQXQ01000002">
    <property type="protein sequence ID" value="SHH57824.1"/>
    <property type="molecule type" value="Genomic_DNA"/>
</dbReference>
<evidence type="ECO:0000313" key="3">
    <source>
        <dbReference type="Proteomes" id="UP000184109"/>
    </source>
</evidence>
<feature type="region of interest" description="Disordered" evidence="1">
    <location>
        <begin position="1"/>
        <end position="23"/>
    </location>
</feature>
<evidence type="ECO:0000256" key="1">
    <source>
        <dbReference type="SAM" id="MobiDB-lite"/>
    </source>
</evidence>